<evidence type="ECO:0000313" key="2">
    <source>
        <dbReference type="EMBL" id="PSL17792.1"/>
    </source>
</evidence>
<gene>
    <name evidence="2" type="ORF">CLV88_1142</name>
</gene>
<keyword evidence="3" id="KW-1185">Reference proteome</keyword>
<keyword evidence="2" id="KW-0808">Transferase</keyword>
<dbReference type="AlphaFoldDB" id="A0A2P8F803"/>
<comment type="caution">
    <text evidence="2">The sequence shown here is derived from an EMBL/GenBank/DDBJ whole genome shotgun (WGS) entry which is preliminary data.</text>
</comment>
<dbReference type="SUPFAM" id="SSF53335">
    <property type="entry name" value="S-adenosyl-L-methionine-dependent methyltransferases"/>
    <property type="match status" value="1"/>
</dbReference>
<dbReference type="OrthoDB" id="5642573at2"/>
<dbReference type="Proteomes" id="UP000240418">
    <property type="component" value="Unassembled WGS sequence"/>
</dbReference>
<sequence>MSELVHASRFGSSGTPVSPIVEFWNNTLAPKFLTYRHILEGGLSRHGDQVFPLIDIRKGERLLDVGCGFGDMTLALARKVGQCGHVTGVDCCPDFLNVAQSDLDVSGLGNVTYHVADAESGLPKQRFDSIFARFGTMFFVNPVAGLHSMCTALRPGGRMTHIVWRDRSENPWLDAARSVLLEHLPQPETDAPSCGPGPFSMADPKLVCTQMKAAGFMDISFQKIDAMVLVGRTIDEAIAFQLALGPAGEIFRTAGDEAMRKQRAIEADLRDLFTTADRHNDGIWMESASWMITATSPQDRDRGRHD</sequence>
<evidence type="ECO:0000259" key="1">
    <source>
        <dbReference type="Pfam" id="PF13847"/>
    </source>
</evidence>
<dbReference type="RefSeq" id="WP_106609666.1">
    <property type="nucleotide sequence ID" value="NZ_PYGJ01000014.1"/>
</dbReference>
<keyword evidence="2" id="KW-0489">Methyltransferase</keyword>
<organism evidence="2 3">
    <name type="scientific">Shimia abyssi</name>
    <dbReference type="NCBI Taxonomy" id="1662395"/>
    <lineage>
        <taxon>Bacteria</taxon>
        <taxon>Pseudomonadati</taxon>
        <taxon>Pseudomonadota</taxon>
        <taxon>Alphaproteobacteria</taxon>
        <taxon>Rhodobacterales</taxon>
        <taxon>Roseobacteraceae</taxon>
    </lineage>
</organism>
<dbReference type="CDD" id="cd02440">
    <property type="entry name" value="AdoMet_MTases"/>
    <property type="match status" value="1"/>
</dbReference>
<evidence type="ECO:0000313" key="3">
    <source>
        <dbReference type="Proteomes" id="UP000240418"/>
    </source>
</evidence>
<reference evidence="2 3" key="1">
    <citation type="submission" date="2018-03" db="EMBL/GenBank/DDBJ databases">
        <title>Genomic Encyclopedia of Archaeal and Bacterial Type Strains, Phase II (KMG-II): from individual species to whole genera.</title>
        <authorList>
            <person name="Goeker M."/>
        </authorList>
    </citation>
    <scope>NUCLEOTIDE SEQUENCE [LARGE SCALE GENOMIC DNA]</scope>
    <source>
        <strain evidence="2 3">DSM 100673</strain>
    </source>
</reference>
<dbReference type="PANTHER" id="PTHR43591:SF24">
    <property type="entry name" value="2-METHOXY-6-POLYPRENYL-1,4-BENZOQUINOL METHYLASE, MITOCHONDRIAL"/>
    <property type="match status" value="1"/>
</dbReference>
<protein>
    <submittedName>
        <fullName evidence="2">Methyltransferase family protein</fullName>
    </submittedName>
</protein>
<feature type="domain" description="Methyltransferase" evidence="1">
    <location>
        <begin position="57"/>
        <end position="160"/>
    </location>
</feature>
<name>A0A2P8F803_9RHOB</name>
<dbReference type="InterPro" id="IPR029063">
    <property type="entry name" value="SAM-dependent_MTases_sf"/>
</dbReference>
<proteinExistence type="predicted"/>
<dbReference type="GO" id="GO:0032259">
    <property type="term" value="P:methylation"/>
    <property type="evidence" value="ECO:0007669"/>
    <property type="project" value="UniProtKB-KW"/>
</dbReference>
<dbReference type="EMBL" id="PYGJ01000014">
    <property type="protein sequence ID" value="PSL17792.1"/>
    <property type="molecule type" value="Genomic_DNA"/>
</dbReference>
<dbReference type="Gene3D" id="3.40.50.150">
    <property type="entry name" value="Vaccinia Virus protein VP39"/>
    <property type="match status" value="1"/>
</dbReference>
<dbReference type="Pfam" id="PF13847">
    <property type="entry name" value="Methyltransf_31"/>
    <property type="match status" value="1"/>
</dbReference>
<accession>A0A2P8F803</accession>
<dbReference type="PANTHER" id="PTHR43591">
    <property type="entry name" value="METHYLTRANSFERASE"/>
    <property type="match status" value="1"/>
</dbReference>
<dbReference type="InterPro" id="IPR025714">
    <property type="entry name" value="Methyltranfer_dom"/>
</dbReference>
<dbReference type="GO" id="GO:0008168">
    <property type="term" value="F:methyltransferase activity"/>
    <property type="evidence" value="ECO:0007669"/>
    <property type="project" value="UniProtKB-KW"/>
</dbReference>